<dbReference type="InterPro" id="IPR011043">
    <property type="entry name" value="Gal_Oxase/kelch_b-propeller"/>
</dbReference>
<organism evidence="2 3">
    <name type="scientific">Eutrema salsugineum</name>
    <name type="common">Saltwater cress</name>
    <name type="synonym">Sisymbrium salsugineum</name>
    <dbReference type="NCBI Taxonomy" id="72664"/>
    <lineage>
        <taxon>Eukaryota</taxon>
        <taxon>Viridiplantae</taxon>
        <taxon>Streptophyta</taxon>
        <taxon>Embryophyta</taxon>
        <taxon>Tracheophyta</taxon>
        <taxon>Spermatophyta</taxon>
        <taxon>Magnoliopsida</taxon>
        <taxon>eudicotyledons</taxon>
        <taxon>Gunneridae</taxon>
        <taxon>Pentapetalae</taxon>
        <taxon>rosids</taxon>
        <taxon>malvids</taxon>
        <taxon>Brassicales</taxon>
        <taxon>Brassicaceae</taxon>
        <taxon>Eutremeae</taxon>
        <taxon>Eutrema</taxon>
    </lineage>
</organism>
<dbReference type="InterPro" id="IPR050796">
    <property type="entry name" value="SCF_F-box_component"/>
</dbReference>
<dbReference type="EMBL" id="KI517609">
    <property type="protein sequence ID" value="ESQ37163.1"/>
    <property type="molecule type" value="Genomic_DNA"/>
</dbReference>
<dbReference type="OMA" id="ATCPSEM"/>
<dbReference type="PANTHER" id="PTHR31672">
    <property type="entry name" value="BNACNNG10540D PROTEIN"/>
    <property type="match status" value="1"/>
</dbReference>
<dbReference type="PANTHER" id="PTHR31672:SF13">
    <property type="entry name" value="F-BOX PROTEIN CPR30-LIKE"/>
    <property type="match status" value="1"/>
</dbReference>
<proteinExistence type="predicted"/>
<dbReference type="SUPFAM" id="SSF81383">
    <property type="entry name" value="F-box domain"/>
    <property type="match status" value="1"/>
</dbReference>
<protein>
    <recommendedName>
        <fullName evidence="1">F-box domain-containing protein</fullName>
    </recommendedName>
</protein>
<dbReference type="Gramene" id="ESQ37163">
    <property type="protein sequence ID" value="ESQ37163"/>
    <property type="gene ID" value="EUTSA_v10002791mg"/>
</dbReference>
<name>V4LBM1_EUTSA</name>
<dbReference type="InterPro" id="IPR001810">
    <property type="entry name" value="F-box_dom"/>
</dbReference>
<dbReference type="SMART" id="SM00256">
    <property type="entry name" value="FBOX"/>
    <property type="match status" value="1"/>
</dbReference>
<dbReference type="InterPro" id="IPR036047">
    <property type="entry name" value="F-box-like_dom_sf"/>
</dbReference>
<evidence type="ECO:0000313" key="3">
    <source>
        <dbReference type="Proteomes" id="UP000030689"/>
    </source>
</evidence>
<reference evidence="2 3" key="1">
    <citation type="journal article" date="2013" name="Front. Plant Sci.">
        <title>The Reference Genome of the Halophytic Plant Eutrema salsugineum.</title>
        <authorList>
            <person name="Yang R."/>
            <person name="Jarvis D.E."/>
            <person name="Chen H."/>
            <person name="Beilstein M.A."/>
            <person name="Grimwood J."/>
            <person name="Jenkins J."/>
            <person name="Shu S."/>
            <person name="Prochnik S."/>
            <person name="Xin M."/>
            <person name="Ma C."/>
            <person name="Schmutz J."/>
            <person name="Wing R.A."/>
            <person name="Mitchell-Olds T."/>
            <person name="Schumaker K.S."/>
            <person name="Wang X."/>
        </authorList>
    </citation>
    <scope>NUCLEOTIDE SEQUENCE [LARGE SCALE GENOMIC DNA]</scope>
</reference>
<dbReference type="InterPro" id="IPR017451">
    <property type="entry name" value="F-box-assoc_interact_dom"/>
</dbReference>
<dbReference type="CDD" id="cd22157">
    <property type="entry name" value="F-box_AtFBW1-like"/>
    <property type="match status" value="1"/>
</dbReference>
<dbReference type="AlphaFoldDB" id="V4LBM1"/>
<accession>V4LBM1</accession>
<evidence type="ECO:0000313" key="2">
    <source>
        <dbReference type="EMBL" id="ESQ37163.1"/>
    </source>
</evidence>
<dbReference type="Proteomes" id="UP000030689">
    <property type="component" value="Unassembled WGS sequence"/>
</dbReference>
<sequence>MKKTTMISNLPLELESEILSRVPANSLSQLRSTCKRWYVLFRDSRFIKKNLVNINLHGTRNRFDPSFEFTGKLNSLKNKEHVEISKIFHCDGLLLCTTKDNKLVVWNPCTGQIRWIKFGTMHHTYDLQRRSVSKLEIYEFNSDSWRVLDGITYDWYPWFNLSGGVSLKGNTYWFHEYQNYHRVSSIVMFDFTTERLGHISLPFQTDDEDMVANTKIDEAKDLSWSDFLVVDIGKLMIQGGLKRIVSFLVDEENKMVVCCGIEQAGEERINRIHIVGENMHKEVYKESTKISRSYDWPLLTDSLNHRHNHSLYYFDLSIIALNVVISYFCN</sequence>
<gene>
    <name evidence="2" type="ORF">EUTSA_v10002791mg</name>
</gene>
<feature type="domain" description="F-box" evidence="1">
    <location>
        <begin position="4"/>
        <end position="50"/>
    </location>
</feature>
<dbReference type="Pfam" id="PF00646">
    <property type="entry name" value="F-box"/>
    <property type="match status" value="1"/>
</dbReference>
<keyword evidence="3" id="KW-1185">Reference proteome</keyword>
<dbReference type="InterPro" id="IPR006527">
    <property type="entry name" value="F-box-assoc_dom_typ1"/>
</dbReference>
<dbReference type="Gene3D" id="1.20.1280.50">
    <property type="match status" value="1"/>
</dbReference>
<dbReference type="NCBIfam" id="TIGR01640">
    <property type="entry name" value="F_box_assoc_1"/>
    <property type="match status" value="1"/>
</dbReference>
<dbReference type="KEGG" id="eus:EUTSA_v10002791mg"/>
<dbReference type="Pfam" id="PF07734">
    <property type="entry name" value="FBA_1"/>
    <property type="match status" value="3"/>
</dbReference>
<dbReference type="SUPFAM" id="SSF50965">
    <property type="entry name" value="Galactose oxidase, central domain"/>
    <property type="match status" value="1"/>
</dbReference>
<dbReference type="PROSITE" id="PS50181">
    <property type="entry name" value="FBOX"/>
    <property type="match status" value="1"/>
</dbReference>
<evidence type="ECO:0000259" key="1">
    <source>
        <dbReference type="PROSITE" id="PS50181"/>
    </source>
</evidence>